<proteinExistence type="predicted"/>
<reference evidence="2 3" key="1">
    <citation type="submission" date="2019-07" db="EMBL/GenBank/DDBJ databases">
        <title>Genomes of Cafeteria roenbergensis.</title>
        <authorList>
            <person name="Fischer M.G."/>
            <person name="Hackl T."/>
            <person name="Roman M."/>
        </authorList>
    </citation>
    <scope>NUCLEOTIDE SEQUENCE [LARGE SCALE GENOMIC DNA]</scope>
    <source>
        <strain evidence="2 3">BVI</strain>
    </source>
</reference>
<evidence type="ECO:0000313" key="2">
    <source>
        <dbReference type="EMBL" id="KAA0150895.1"/>
    </source>
</evidence>
<gene>
    <name evidence="2" type="ORF">FNF29_05009</name>
</gene>
<dbReference type="AlphaFoldDB" id="A0A5A8CD73"/>
<comment type="caution">
    <text evidence="2">The sequence shown here is derived from an EMBL/GenBank/DDBJ whole genome shotgun (WGS) entry which is preliminary data.</text>
</comment>
<feature type="region of interest" description="Disordered" evidence="1">
    <location>
        <begin position="1"/>
        <end position="78"/>
    </location>
</feature>
<sequence length="101" mass="10653">MAASRGPDDDGATPERRKRTGRLHAEEDAEREAAPGLARGPRRRVRAVMSPGGTAHVRVVDSDGEDAEDDSDEEEELDLAQADADEARLAASAVDAATSAE</sequence>
<feature type="compositionally biased region" description="Acidic residues" evidence="1">
    <location>
        <begin position="62"/>
        <end position="78"/>
    </location>
</feature>
<protein>
    <submittedName>
        <fullName evidence="2">Uncharacterized protein</fullName>
    </submittedName>
</protein>
<organism evidence="2 3">
    <name type="scientific">Cafeteria roenbergensis</name>
    <name type="common">Marine flagellate</name>
    <dbReference type="NCBI Taxonomy" id="33653"/>
    <lineage>
        <taxon>Eukaryota</taxon>
        <taxon>Sar</taxon>
        <taxon>Stramenopiles</taxon>
        <taxon>Bigyra</taxon>
        <taxon>Opalozoa</taxon>
        <taxon>Bicosoecida</taxon>
        <taxon>Cafeteriaceae</taxon>
        <taxon>Cafeteria</taxon>
    </lineage>
</organism>
<keyword evidence="3" id="KW-1185">Reference proteome</keyword>
<evidence type="ECO:0000313" key="3">
    <source>
        <dbReference type="Proteomes" id="UP000323011"/>
    </source>
</evidence>
<dbReference type="Proteomes" id="UP000323011">
    <property type="component" value="Unassembled WGS sequence"/>
</dbReference>
<accession>A0A5A8CD73</accession>
<dbReference type="EMBL" id="VLTN01000031">
    <property type="protein sequence ID" value="KAA0150895.1"/>
    <property type="molecule type" value="Genomic_DNA"/>
</dbReference>
<name>A0A5A8CD73_CAFRO</name>
<evidence type="ECO:0000256" key="1">
    <source>
        <dbReference type="SAM" id="MobiDB-lite"/>
    </source>
</evidence>